<protein>
    <submittedName>
        <fullName evidence="5">Uncharacterized protein</fullName>
    </submittedName>
</protein>
<feature type="non-terminal residue" evidence="5">
    <location>
        <position position="1"/>
    </location>
</feature>
<dbReference type="Proteomes" id="UP001153269">
    <property type="component" value="Unassembled WGS sequence"/>
</dbReference>
<evidence type="ECO:0000256" key="3">
    <source>
        <dbReference type="ARBA" id="ARBA00023288"/>
    </source>
</evidence>
<gene>
    <name evidence="5" type="ORF">PLEPLA_LOCUS34307</name>
</gene>
<comment type="caution">
    <text evidence="5">The sequence shown here is derived from an EMBL/GenBank/DDBJ whole genome shotgun (WGS) entry which is preliminary data.</text>
</comment>
<keyword evidence="3" id="KW-0449">Lipoprotein</keyword>
<evidence type="ECO:0000313" key="6">
    <source>
        <dbReference type="Proteomes" id="UP001153269"/>
    </source>
</evidence>
<evidence type="ECO:0000256" key="1">
    <source>
        <dbReference type="ARBA" id="ARBA00010268"/>
    </source>
</evidence>
<feature type="compositionally biased region" description="Pro residues" evidence="4">
    <location>
        <begin position="170"/>
        <end position="182"/>
    </location>
</feature>
<organism evidence="5 6">
    <name type="scientific">Pleuronectes platessa</name>
    <name type="common">European plaice</name>
    <dbReference type="NCBI Taxonomy" id="8262"/>
    <lineage>
        <taxon>Eukaryota</taxon>
        <taxon>Metazoa</taxon>
        <taxon>Chordata</taxon>
        <taxon>Craniata</taxon>
        <taxon>Vertebrata</taxon>
        <taxon>Euteleostomi</taxon>
        <taxon>Actinopterygii</taxon>
        <taxon>Neopterygii</taxon>
        <taxon>Teleostei</taxon>
        <taxon>Neoteleostei</taxon>
        <taxon>Acanthomorphata</taxon>
        <taxon>Carangaria</taxon>
        <taxon>Pleuronectiformes</taxon>
        <taxon>Pleuronectoidei</taxon>
        <taxon>Pleuronectidae</taxon>
        <taxon>Pleuronectes</taxon>
    </lineage>
</organism>
<keyword evidence="2" id="KW-0519">Myristate</keyword>
<accession>A0A9N7VBT6</accession>
<comment type="similarity">
    <text evidence="1">Belongs to the BASP1 family.</text>
</comment>
<feature type="compositionally biased region" description="Basic and acidic residues" evidence="4">
    <location>
        <begin position="20"/>
        <end position="30"/>
    </location>
</feature>
<dbReference type="Pfam" id="PF05466">
    <property type="entry name" value="BASP1"/>
    <property type="match status" value="1"/>
</dbReference>
<feature type="compositionally biased region" description="Basic and acidic residues" evidence="4">
    <location>
        <begin position="40"/>
        <end position="59"/>
    </location>
</feature>
<feature type="compositionally biased region" description="Basic and acidic residues" evidence="4">
    <location>
        <begin position="74"/>
        <end position="91"/>
    </location>
</feature>
<proteinExistence type="inferred from homology"/>
<dbReference type="PANTHER" id="PTHR23212">
    <property type="entry name" value="BRAIN ACID SOLUBLE PROTEIN 1"/>
    <property type="match status" value="1"/>
</dbReference>
<reference evidence="5" key="1">
    <citation type="submission" date="2020-03" db="EMBL/GenBank/DDBJ databases">
        <authorList>
            <person name="Weist P."/>
        </authorList>
    </citation>
    <scope>NUCLEOTIDE SEQUENCE</scope>
</reference>
<evidence type="ECO:0000313" key="5">
    <source>
        <dbReference type="EMBL" id="CAB1446582.1"/>
    </source>
</evidence>
<evidence type="ECO:0000256" key="2">
    <source>
        <dbReference type="ARBA" id="ARBA00022707"/>
    </source>
</evidence>
<sequence>SQRSKMGGKLSKKKKGFNVTDDKAKDKDATAEGASAEESEAPKENKDEAPAATDAKEVANDTAAKEAPAADTAAAKDEDKNAAPAAKEPEKPAANAEPKAEAPKSAEPAKAEEKPAAPAPAKESAPAPKEPEAKAAAPAPAAEIKDEADAKKTEAPAAPAAKAETAPAATPDPKPTEAPAPAPAKEAAAAPSSTPAAEPPAKEANATEAPSKDQTSVVFSAWYLQLWSPSFVMRTENGRLKPAKALWGRIRRRDGEGSRCRRCFVEDESDPPVTWMVSVQGGSGGFSPVSGSGPARANVRDDKDEEAKLMKDSTELQNSIKDQVVAADARVLGADLDLRAVTALTVHYCEDDSGRQRNVSTNQASASAVIMTTNDGITPGTFLCEEASPLTGRDQQPTAAEAGGGEWALMSYTSQPHRDISGGTSMKNLSVGPAPHRAASLVQQLPASLPLAVEAAMVQTLA</sequence>
<feature type="compositionally biased region" description="Low complexity" evidence="4">
    <location>
        <begin position="60"/>
        <end position="73"/>
    </location>
</feature>
<feature type="compositionally biased region" description="Low complexity" evidence="4">
    <location>
        <begin position="155"/>
        <end position="169"/>
    </location>
</feature>
<evidence type="ECO:0000256" key="4">
    <source>
        <dbReference type="SAM" id="MobiDB-lite"/>
    </source>
</evidence>
<keyword evidence="6" id="KW-1185">Reference proteome</keyword>
<feature type="compositionally biased region" description="Basic and acidic residues" evidence="4">
    <location>
        <begin position="143"/>
        <end position="154"/>
    </location>
</feature>
<dbReference type="EMBL" id="CADEAL010003920">
    <property type="protein sequence ID" value="CAB1446582.1"/>
    <property type="molecule type" value="Genomic_DNA"/>
</dbReference>
<dbReference type="PANTHER" id="PTHR23212:SF0">
    <property type="entry name" value="BRAIN ACID SOLUBLE PROTEIN 1"/>
    <property type="match status" value="1"/>
</dbReference>
<feature type="compositionally biased region" description="Basic and acidic residues" evidence="4">
    <location>
        <begin position="98"/>
        <end position="115"/>
    </location>
</feature>
<dbReference type="InterPro" id="IPR008408">
    <property type="entry name" value="BASP1"/>
</dbReference>
<feature type="compositionally biased region" description="Low complexity" evidence="4">
    <location>
        <begin position="183"/>
        <end position="196"/>
    </location>
</feature>
<dbReference type="AlphaFoldDB" id="A0A9N7VBT6"/>
<name>A0A9N7VBT6_PLEPL</name>
<feature type="region of interest" description="Disordered" evidence="4">
    <location>
        <begin position="1"/>
        <end position="214"/>
    </location>
</feature>